<protein>
    <submittedName>
        <fullName evidence="2">DnaA regulatory inactivator Hda</fullName>
    </submittedName>
</protein>
<dbReference type="SUPFAM" id="SSF52540">
    <property type="entry name" value="P-loop containing nucleoside triphosphate hydrolases"/>
    <property type="match status" value="1"/>
</dbReference>
<name>A0A3A1YTG4_9BURK</name>
<accession>A0A3A1YTG4</accession>
<gene>
    <name evidence="2" type="primary">hda</name>
    <name evidence="2" type="ORF">CJP73_09805</name>
</gene>
<dbReference type="GO" id="GO:0003688">
    <property type="term" value="F:DNA replication origin binding"/>
    <property type="evidence" value="ECO:0007669"/>
    <property type="project" value="TreeGrafter"/>
</dbReference>
<dbReference type="InterPro" id="IPR027417">
    <property type="entry name" value="P-loop_NTPase"/>
</dbReference>
<evidence type="ECO:0000313" key="2">
    <source>
        <dbReference type="EMBL" id="RIY40791.1"/>
    </source>
</evidence>
<dbReference type="PANTHER" id="PTHR30050:SF5">
    <property type="entry name" value="DNAA REGULATORY INACTIVATOR HDA"/>
    <property type="match status" value="1"/>
</dbReference>
<sequence length="237" mass="26683">MTQQLILELIPAPPPTLDNFIVGRNAAAVDAIKHCGNGRAVYLWGPDGAGRSHLLQARCGAITDAIYVHPSNAQSLLERILNDEITFPKLVAVDDVNHLDDETQGQLFALYNLWRASAASPNAFALIVSGSFSPQAMPIREDLRTRLGWDLVFRLEHLSDQDRTQALNNQARERGLQLAPEVVNWLLTHYTRDMSRLITLINNLDHYSLEKQRGITLPLLREFLAQREPLLARQQHD</sequence>
<dbReference type="GO" id="GO:0006270">
    <property type="term" value="P:DNA replication initiation"/>
    <property type="evidence" value="ECO:0007669"/>
    <property type="project" value="TreeGrafter"/>
</dbReference>
<dbReference type="EMBL" id="NQYH01000007">
    <property type="protein sequence ID" value="RIY40791.1"/>
    <property type="molecule type" value="Genomic_DNA"/>
</dbReference>
<comment type="caution">
    <text evidence="2">The sequence shown here is derived from an EMBL/GenBank/DDBJ whole genome shotgun (WGS) entry which is preliminary data.</text>
</comment>
<dbReference type="InterPro" id="IPR017788">
    <property type="entry name" value="Hda"/>
</dbReference>
<evidence type="ECO:0000259" key="1">
    <source>
        <dbReference type="Pfam" id="PF22688"/>
    </source>
</evidence>
<dbReference type="Gene3D" id="3.40.50.300">
    <property type="entry name" value="P-loop containing nucleotide triphosphate hydrolases"/>
    <property type="match status" value="1"/>
</dbReference>
<dbReference type="GO" id="GO:0032297">
    <property type="term" value="P:negative regulation of DNA-templated DNA replication initiation"/>
    <property type="evidence" value="ECO:0007669"/>
    <property type="project" value="InterPro"/>
</dbReference>
<dbReference type="Gene3D" id="1.10.8.60">
    <property type="match status" value="1"/>
</dbReference>
<dbReference type="PANTHER" id="PTHR30050">
    <property type="entry name" value="CHROMOSOMAL REPLICATION INITIATOR PROTEIN DNAA"/>
    <property type="match status" value="1"/>
</dbReference>
<reference evidence="2 3" key="1">
    <citation type="submission" date="2017-08" db="EMBL/GenBank/DDBJ databases">
        <title>Pusillimonas indicus sp. nov., a member of the family Alcaligenaceae isolated from surface seawater.</title>
        <authorList>
            <person name="Li J."/>
        </authorList>
    </citation>
    <scope>NUCLEOTIDE SEQUENCE [LARGE SCALE GENOMIC DNA]</scope>
    <source>
        <strain evidence="2 3">L52-1-41</strain>
    </source>
</reference>
<organism evidence="2 3">
    <name type="scientific">Neopusillimonas maritima</name>
    <dbReference type="NCBI Taxonomy" id="2026239"/>
    <lineage>
        <taxon>Bacteria</taxon>
        <taxon>Pseudomonadati</taxon>
        <taxon>Pseudomonadota</taxon>
        <taxon>Betaproteobacteria</taxon>
        <taxon>Burkholderiales</taxon>
        <taxon>Alcaligenaceae</taxon>
        <taxon>Neopusillimonas</taxon>
    </lineage>
</organism>
<dbReference type="GO" id="GO:0005886">
    <property type="term" value="C:plasma membrane"/>
    <property type="evidence" value="ECO:0007669"/>
    <property type="project" value="TreeGrafter"/>
</dbReference>
<dbReference type="InterPro" id="IPR055199">
    <property type="entry name" value="Hda_lid"/>
</dbReference>
<dbReference type="AlphaFoldDB" id="A0A3A1YTG4"/>
<feature type="domain" description="Hda lid" evidence="1">
    <location>
        <begin position="160"/>
        <end position="224"/>
    </location>
</feature>
<proteinExistence type="predicted"/>
<dbReference type="OrthoDB" id="9784878at2"/>
<dbReference type="Proteomes" id="UP000266206">
    <property type="component" value="Unassembled WGS sequence"/>
</dbReference>
<dbReference type="NCBIfam" id="TIGR03420">
    <property type="entry name" value="DnaA_homol_Hda"/>
    <property type="match status" value="1"/>
</dbReference>
<dbReference type="RefSeq" id="WP_119516326.1">
    <property type="nucleotide sequence ID" value="NZ_NQYH01000007.1"/>
</dbReference>
<evidence type="ECO:0000313" key="3">
    <source>
        <dbReference type="Proteomes" id="UP000266206"/>
    </source>
</evidence>
<dbReference type="Pfam" id="PF22688">
    <property type="entry name" value="Hda_lid"/>
    <property type="match status" value="1"/>
</dbReference>